<evidence type="ECO:0000256" key="1">
    <source>
        <dbReference type="SAM" id="MobiDB-lite"/>
    </source>
</evidence>
<gene>
    <name evidence="2" type="ORF">EZS28_012316</name>
</gene>
<comment type="caution">
    <text evidence="2">The sequence shown here is derived from an EMBL/GenBank/DDBJ whole genome shotgun (WGS) entry which is preliminary data.</text>
</comment>
<evidence type="ECO:0000313" key="2">
    <source>
        <dbReference type="EMBL" id="KAA6392158.1"/>
    </source>
</evidence>
<dbReference type="AlphaFoldDB" id="A0A5J4WB49"/>
<protein>
    <submittedName>
        <fullName evidence="2">Uncharacterized protein</fullName>
    </submittedName>
</protein>
<evidence type="ECO:0000313" key="3">
    <source>
        <dbReference type="Proteomes" id="UP000324800"/>
    </source>
</evidence>
<feature type="region of interest" description="Disordered" evidence="1">
    <location>
        <begin position="127"/>
        <end position="166"/>
    </location>
</feature>
<dbReference type="Proteomes" id="UP000324800">
    <property type="component" value="Unassembled WGS sequence"/>
</dbReference>
<accession>A0A5J4WB49</accession>
<name>A0A5J4WB49_9EUKA</name>
<proteinExistence type="predicted"/>
<reference evidence="2 3" key="1">
    <citation type="submission" date="2019-03" db="EMBL/GenBank/DDBJ databases">
        <title>Single cell metagenomics reveals metabolic interactions within the superorganism composed of flagellate Streblomastix strix and complex community of Bacteroidetes bacteria on its surface.</title>
        <authorList>
            <person name="Treitli S.C."/>
            <person name="Kolisko M."/>
            <person name="Husnik F."/>
            <person name="Keeling P."/>
            <person name="Hampl V."/>
        </authorList>
    </citation>
    <scope>NUCLEOTIDE SEQUENCE [LARGE SCALE GENOMIC DNA]</scope>
    <source>
        <strain evidence="2">ST1C</strain>
    </source>
</reference>
<feature type="compositionally biased region" description="Polar residues" evidence="1">
    <location>
        <begin position="128"/>
        <end position="138"/>
    </location>
</feature>
<sequence>MEEEGECRAAHECWKIPDFKSEIFTGLKQAVINKMQKFTPEKANDIKAVFETFESQEEKGKVLLDHSKNLIVRSNNLSEKQIDDLNKEVYIYKSNLLEFENINRLLNPNGFEKKKCYRNKQILLEQESGPQQHLNNQQGKKKKKLNEDDSDEYKMDMIPAKRKRND</sequence>
<organism evidence="2 3">
    <name type="scientific">Streblomastix strix</name>
    <dbReference type="NCBI Taxonomy" id="222440"/>
    <lineage>
        <taxon>Eukaryota</taxon>
        <taxon>Metamonada</taxon>
        <taxon>Preaxostyla</taxon>
        <taxon>Oxymonadida</taxon>
        <taxon>Streblomastigidae</taxon>
        <taxon>Streblomastix</taxon>
    </lineage>
</organism>
<dbReference type="EMBL" id="SNRW01002639">
    <property type="protein sequence ID" value="KAA6392158.1"/>
    <property type="molecule type" value="Genomic_DNA"/>
</dbReference>